<comment type="subcellular location">
    <subcellularLocation>
        <location evidence="1">Membrane</location>
        <topology evidence="1">Multi-pass membrane protein</topology>
    </subcellularLocation>
</comment>
<evidence type="ECO:0000256" key="3">
    <source>
        <dbReference type="ARBA" id="ARBA00022692"/>
    </source>
</evidence>
<comment type="caution">
    <text evidence="8">The sequence shown here is derived from an EMBL/GenBank/DDBJ whole genome shotgun (WGS) entry which is preliminary data.</text>
</comment>
<reference evidence="8 9" key="1">
    <citation type="submission" date="2019-06" db="EMBL/GenBank/DDBJ databases">
        <title>Draft genomes of female and male turbot (Scophthalmus maximus).</title>
        <authorList>
            <person name="Xu H."/>
            <person name="Xu X.-W."/>
            <person name="Shao C."/>
            <person name="Chen S."/>
        </authorList>
    </citation>
    <scope>NUCLEOTIDE SEQUENCE [LARGE SCALE GENOMIC DNA]</scope>
    <source>
        <strain evidence="8">Ysfricsl-2016a</strain>
        <tissue evidence="8">Blood</tissue>
    </source>
</reference>
<feature type="transmembrane region" description="Helical" evidence="7">
    <location>
        <begin position="122"/>
        <end position="141"/>
    </location>
</feature>
<feature type="transmembrane region" description="Helical" evidence="7">
    <location>
        <begin position="530"/>
        <end position="550"/>
    </location>
</feature>
<evidence type="ECO:0000256" key="5">
    <source>
        <dbReference type="ARBA" id="ARBA00023136"/>
    </source>
</evidence>
<feature type="transmembrane region" description="Helical" evidence="7">
    <location>
        <begin position="153"/>
        <end position="174"/>
    </location>
</feature>
<dbReference type="PANTHER" id="PTHR21716">
    <property type="entry name" value="TRANSMEMBRANE PROTEIN"/>
    <property type="match status" value="1"/>
</dbReference>
<feature type="compositionally biased region" description="Pro residues" evidence="6">
    <location>
        <begin position="9"/>
        <end position="18"/>
    </location>
</feature>
<dbReference type="InterPro" id="IPR002549">
    <property type="entry name" value="AI-2E-like"/>
</dbReference>
<feature type="transmembrane region" description="Helical" evidence="7">
    <location>
        <begin position="59"/>
        <end position="83"/>
    </location>
</feature>
<dbReference type="PANTHER" id="PTHR21716:SF4">
    <property type="entry name" value="TRANSMEMBRANE PROTEIN 245"/>
    <property type="match status" value="1"/>
</dbReference>
<feature type="region of interest" description="Disordered" evidence="6">
    <location>
        <begin position="1"/>
        <end position="26"/>
    </location>
</feature>
<feature type="transmembrane region" description="Helical" evidence="7">
    <location>
        <begin position="222"/>
        <end position="239"/>
    </location>
</feature>
<dbReference type="Proteomes" id="UP000438429">
    <property type="component" value="Unassembled WGS sequence"/>
</dbReference>
<evidence type="ECO:0000256" key="2">
    <source>
        <dbReference type="ARBA" id="ARBA00009773"/>
    </source>
</evidence>
<accession>A0A6A4TKM0</accession>
<dbReference type="GO" id="GO:0016020">
    <property type="term" value="C:membrane"/>
    <property type="evidence" value="ECO:0007669"/>
    <property type="project" value="UniProtKB-SubCell"/>
</dbReference>
<feature type="transmembrane region" description="Helical" evidence="7">
    <location>
        <begin position="655"/>
        <end position="674"/>
    </location>
</feature>
<evidence type="ECO:0000256" key="1">
    <source>
        <dbReference type="ARBA" id="ARBA00004141"/>
    </source>
</evidence>
<feature type="transmembrane region" description="Helical" evidence="7">
    <location>
        <begin position="180"/>
        <end position="210"/>
    </location>
</feature>
<organism evidence="8 9">
    <name type="scientific">Scophthalmus maximus</name>
    <name type="common">Turbot</name>
    <name type="synonym">Psetta maxima</name>
    <dbReference type="NCBI Taxonomy" id="52904"/>
    <lineage>
        <taxon>Eukaryota</taxon>
        <taxon>Metazoa</taxon>
        <taxon>Chordata</taxon>
        <taxon>Craniata</taxon>
        <taxon>Vertebrata</taxon>
        <taxon>Euteleostomi</taxon>
        <taxon>Actinopterygii</taxon>
        <taxon>Neopterygii</taxon>
        <taxon>Teleostei</taxon>
        <taxon>Neoteleostei</taxon>
        <taxon>Acanthomorphata</taxon>
        <taxon>Carangaria</taxon>
        <taxon>Pleuronectiformes</taxon>
        <taxon>Pleuronectoidei</taxon>
        <taxon>Scophthalmidae</taxon>
        <taxon>Scophthalmus</taxon>
    </lineage>
</organism>
<feature type="transmembrane region" description="Helical" evidence="7">
    <location>
        <begin position="694"/>
        <end position="719"/>
    </location>
</feature>
<keyword evidence="5 7" id="KW-0472">Membrane</keyword>
<evidence type="ECO:0008006" key="10">
    <source>
        <dbReference type="Google" id="ProtNLM"/>
    </source>
</evidence>
<proteinExistence type="inferred from homology"/>
<feature type="transmembrane region" description="Helical" evidence="7">
    <location>
        <begin position="245"/>
        <end position="261"/>
    </location>
</feature>
<dbReference type="AlphaFoldDB" id="A0A6A4TKM0"/>
<evidence type="ECO:0000256" key="6">
    <source>
        <dbReference type="SAM" id="MobiDB-lite"/>
    </source>
</evidence>
<evidence type="ECO:0000256" key="4">
    <source>
        <dbReference type="ARBA" id="ARBA00022989"/>
    </source>
</evidence>
<sequence>MADEDESPPEPAASPPESPRAARPQSVSFPESFQPAVGMVSQLLTQPSSLKFDKNIKQAFYNTGAMIFVAICCGAAVLVYFILEAFLRPLLWAVLCGTFLHPFKHSLARLGRSWLSGLQDSGTPILVGTLLVPVWCVNYGVEAMGRLVLQRLTVLLVIGAGAPLVYFLYLFWSVIGMQAILGHVCGVVGAALGCFHSAWVCPVVLGYLSTVCFKWSPQTERYLRVLALPVWAVLLFYIVSLTGSWRVPLFVVVVVLLIVGSQEKPTVPGRVWVLKKLVVHFGLKSFAERTLASWWTLLGKFGREREEALLPGPIKGLTQFLLRVDTKMIVGLERSLDKIISIFIIFLLVMGTLLMALLLTAMVHHESVHIIDVTSNLINETVSNHPEWANLLPEARVVQKALNSAATNVYQHGREWITLRLHKMLGDKVNHTAVIEKQVLELWDRLYHSWFVKNVTQSGRHRGQKMIVGRQNSWLSDILDWKDVASFLQENIETLLSIVESLWVVMSRNVGLLISTTTTLFTVLFHSGTALLNFALSLVIFLTTLFYLLSSSGEYYKPVKWVISLTPLSQPGPSSNIIGQSVEEAIRGVFDASLKMAGFYGLYTWLTHTIFGINIVFIPSALAATLGAVPFLGTYWAAVPAVCDLWLVQGEGVKAVLLLICHLLPTYFVDTAIYSDISGGGHPYLTGLAVAGGAYYLGLEGAIIGPILLCILVVAANIYSAMLMSPSSAAPTPVQSTWPLHPIRRRLRLTQESEDKGKQKVAFTLFFVQQMQEYADVPSAYATDSWLSNSEDSERAACSSKHGADRLISNEATLPRGHREEDMPKWIKVSG</sequence>
<feature type="transmembrane region" description="Helical" evidence="7">
    <location>
        <begin position="339"/>
        <end position="363"/>
    </location>
</feature>
<feature type="transmembrane region" description="Helical" evidence="7">
    <location>
        <begin position="602"/>
        <end position="622"/>
    </location>
</feature>
<protein>
    <recommendedName>
        <fullName evidence="10">Transmembrane protein 245</fullName>
    </recommendedName>
</protein>
<name>A0A6A4TKM0_SCOMX</name>
<evidence type="ECO:0000313" key="9">
    <source>
        <dbReference type="Proteomes" id="UP000438429"/>
    </source>
</evidence>
<feature type="transmembrane region" description="Helical" evidence="7">
    <location>
        <begin position="628"/>
        <end position="648"/>
    </location>
</feature>
<evidence type="ECO:0000313" key="8">
    <source>
        <dbReference type="EMBL" id="KAF0045369.1"/>
    </source>
</evidence>
<dbReference type="Pfam" id="PF01594">
    <property type="entry name" value="AI-2E_transport"/>
    <property type="match status" value="1"/>
</dbReference>
<gene>
    <name evidence="8" type="ORF">F2P81_001898</name>
</gene>
<comment type="similarity">
    <text evidence="2">Belongs to the autoinducer-2 exporter (AI-2E) (TC 2.A.86) family.</text>
</comment>
<keyword evidence="3 7" id="KW-0812">Transmembrane</keyword>
<dbReference type="EMBL" id="VEVO01000002">
    <property type="protein sequence ID" value="KAF0045369.1"/>
    <property type="molecule type" value="Genomic_DNA"/>
</dbReference>
<keyword evidence="4 7" id="KW-1133">Transmembrane helix</keyword>
<evidence type="ECO:0000256" key="7">
    <source>
        <dbReference type="SAM" id="Phobius"/>
    </source>
</evidence>